<evidence type="ECO:0000313" key="6">
    <source>
        <dbReference type="Proteomes" id="UP000006039"/>
    </source>
</evidence>
<evidence type="ECO:0000256" key="1">
    <source>
        <dbReference type="SAM" id="MobiDB-lite"/>
    </source>
</evidence>
<reference evidence="4" key="3">
    <citation type="submission" date="2010-09" db="EMBL/GenBank/DDBJ databases">
        <title>Annotation of Gaeumannomyces graminis var. tritici R3-111a-1.</title>
        <authorList>
            <consortium name="The Broad Institute Genome Sequencing Platform"/>
            <person name="Ma L.-J."/>
            <person name="Dead R."/>
            <person name="Young S.K."/>
            <person name="Zeng Q."/>
            <person name="Gargeya S."/>
            <person name="Fitzgerald M."/>
            <person name="Haas B."/>
            <person name="Abouelleil A."/>
            <person name="Alvarado L."/>
            <person name="Arachchi H.M."/>
            <person name="Berlin A."/>
            <person name="Brown A."/>
            <person name="Chapman S.B."/>
            <person name="Chen Z."/>
            <person name="Dunbar C."/>
            <person name="Freedman E."/>
            <person name="Gearin G."/>
            <person name="Gellesch M."/>
            <person name="Goldberg J."/>
            <person name="Griggs A."/>
            <person name="Gujja S."/>
            <person name="Heiman D."/>
            <person name="Howarth C."/>
            <person name="Larson L."/>
            <person name="Lui A."/>
            <person name="MacDonald P.J.P."/>
            <person name="Mehta T."/>
            <person name="Montmayeur A."/>
            <person name="Murphy C."/>
            <person name="Neiman D."/>
            <person name="Pearson M."/>
            <person name="Priest M."/>
            <person name="Roberts A."/>
            <person name="Saif S."/>
            <person name="Shea T."/>
            <person name="Shenoy N."/>
            <person name="Sisk P."/>
            <person name="Stolte C."/>
            <person name="Sykes S."/>
            <person name="Yandava C."/>
            <person name="Wortman J."/>
            <person name="Nusbaum C."/>
            <person name="Birren B."/>
        </authorList>
    </citation>
    <scope>NUCLEOTIDE SEQUENCE</scope>
    <source>
        <strain evidence="4">R3-111a-1</strain>
    </source>
</reference>
<dbReference type="EMBL" id="GL385397">
    <property type="protein sequence ID" value="EJT76936.1"/>
    <property type="molecule type" value="Genomic_DNA"/>
</dbReference>
<accession>J3P003</accession>
<feature type="region of interest" description="Disordered" evidence="1">
    <location>
        <begin position="1"/>
        <end position="30"/>
    </location>
</feature>
<dbReference type="InterPro" id="IPR033468">
    <property type="entry name" value="Metaxin_GST"/>
</dbReference>
<dbReference type="AlphaFoldDB" id="J3P003"/>
<dbReference type="Proteomes" id="UP000006039">
    <property type="component" value="Unassembled WGS sequence"/>
</dbReference>
<reference evidence="4" key="2">
    <citation type="submission" date="2010-07" db="EMBL/GenBank/DDBJ databases">
        <authorList>
            <consortium name="The Broad Institute Genome Sequencing Platform"/>
            <consortium name="Broad Institute Genome Sequencing Center for Infectious Disease"/>
            <person name="Ma L.-J."/>
            <person name="Dead R."/>
            <person name="Young S."/>
            <person name="Zeng Q."/>
            <person name="Koehrsen M."/>
            <person name="Alvarado L."/>
            <person name="Berlin A."/>
            <person name="Chapman S.B."/>
            <person name="Chen Z."/>
            <person name="Freedman E."/>
            <person name="Gellesch M."/>
            <person name="Goldberg J."/>
            <person name="Griggs A."/>
            <person name="Gujja S."/>
            <person name="Heilman E.R."/>
            <person name="Heiman D."/>
            <person name="Hepburn T."/>
            <person name="Howarth C."/>
            <person name="Jen D."/>
            <person name="Larson L."/>
            <person name="Mehta T."/>
            <person name="Neiman D."/>
            <person name="Pearson M."/>
            <person name="Roberts A."/>
            <person name="Saif S."/>
            <person name="Shea T."/>
            <person name="Shenoy N."/>
            <person name="Sisk P."/>
            <person name="Stolte C."/>
            <person name="Sykes S."/>
            <person name="Walk T."/>
            <person name="White J."/>
            <person name="Yandava C."/>
            <person name="Haas B."/>
            <person name="Nusbaum C."/>
            <person name="Birren B."/>
        </authorList>
    </citation>
    <scope>NUCLEOTIDE SEQUENCE</scope>
    <source>
        <strain evidence="4">R3-111a-1</strain>
    </source>
</reference>
<dbReference type="InterPro" id="IPR012336">
    <property type="entry name" value="Thioredoxin-like_fold"/>
</dbReference>
<dbReference type="EnsemblFungi" id="EJT76936">
    <property type="protein sequence ID" value="EJT76936"/>
    <property type="gene ID" value="GGTG_06850"/>
</dbReference>
<dbReference type="InterPro" id="IPR050931">
    <property type="entry name" value="Mito_Protein_Transport_Metaxin"/>
</dbReference>
<name>J3P003_GAET3</name>
<evidence type="ECO:0000313" key="4">
    <source>
        <dbReference type="EMBL" id="EJT76936.1"/>
    </source>
</evidence>
<sequence>MASPQPAPRPPPALPRPPPSSSSSSATGYSLLSGRIPAPLQRLFDAFPLATYPPNDLPARCPLPAERDLPTLHVFISDEDAARGRPSFNPTCLKWQTFLKIAGVDLRLVSSTNHASPSGALPFLLPPIVAAADPPVSSKSPPPTSPNPAPIPAHKLQAYARAHGTTTTTTTTTTAPPPPGQQAAAAAEPAYAALLDHAVRRAWLHALYVSPANAPLAARLYLAPASRHPLVRSALRAKLRAAAAAELASTRNGVDPPPEAELYADARAALAALAQQLLPPETETEVEEEGSRTPSSGWFFGAAAPGMFDAAVFAYTHLLLPGSGLEWVDRRLPEAVEAFPALVAHRARMLARLWDEEGAAGEWEKV</sequence>
<dbReference type="VEuPathDB" id="FungiDB:GGTG_06850"/>
<feature type="domain" description="Metaxin glutathione S-transferase" evidence="2">
    <location>
        <begin position="297"/>
        <end position="349"/>
    </location>
</feature>
<dbReference type="RefSeq" id="XP_009222936.1">
    <property type="nucleotide sequence ID" value="XM_009224672.1"/>
</dbReference>
<protein>
    <recommendedName>
        <fullName evidence="7">Mitochondrial outer membrane protein</fullName>
    </recommendedName>
</protein>
<organism evidence="4">
    <name type="scientific">Gaeumannomyces tritici (strain R3-111a-1)</name>
    <name type="common">Wheat and barley take-all root rot fungus</name>
    <name type="synonym">Gaeumannomyces graminis var. tritici</name>
    <dbReference type="NCBI Taxonomy" id="644352"/>
    <lineage>
        <taxon>Eukaryota</taxon>
        <taxon>Fungi</taxon>
        <taxon>Dikarya</taxon>
        <taxon>Ascomycota</taxon>
        <taxon>Pezizomycotina</taxon>
        <taxon>Sordariomycetes</taxon>
        <taxon>Sordariomycetidae</taxon>
        <taxon>Magnaporthales</taxon>
        <taxon>Magnaporthaceae</taxon>
        <taxon>Gaeumannomyces</taxon>
    </lineage>
</organism>
<reference evidence="6" key="1">
    <citation type="submission" date="2010-07" db="EMBL/GenBank/DDBJ databases">
        <title>The genome sequence of Gaeumannomyces graminis var. tritici strain R3-111a-1.</title>
        <authorList>
            <consortium name="The Broad Institute Genome Sequencing Platform"/>
            <person name="Ma L.-J."/>
            <person name="Dead R."/>
            <person name="Young S."/>
            <person name="Zeng Q."/>
            <person name="Koehrsen M."/>
            <person name="Alvarado L."/>
            <person name="Berlin A."/>
            <person name="Chapman S.B."/>
            <person name="Chen Z."/>
            <person name="Freedman E."/>
            <person name="Gellesch M."/>
            <person name="Goldberg J."/>
            <person name="Griggs A."/>
            <person name="Gujja S."/>
            <person name="Heilman E.R."/>
            <person name="Heiman D."/>
            <person name="Hepburn T."/>
            <person name="Howarth C."/>
            <person name="Jen D."/>
            <person name="Larson L."/>
            <person name="Mehta T."/>
            <person name="Neiman D."/>
            <person name="Pearson M."/>
            <person name="Roberts A."/>
            <person name="Saif S."/>
            <person name="Shea T."/>
            <person name="Shenoy N."/>
            <person name="Sisk P."/>
            <person name="Stolte C."/>
            <person name="Sykes S."/>
            <person name="Walk T."/>
            <person name="White J."/>
            <person name="Yandava C."/>
            <person name="Haas B."/>
            <person name="Nusbaum C."/>
            <person name="Birren B."/>
        </authorList>
    </citation>
    <scope>NUCLEOTIDE SEQUENCE [LARGE SCALE GENOMIC DNA]</scope>
    <source>
        <strain evidence="6">R3-111a-1</strain>
    </source>
</reference>
<proteinExistence type="predicted"/>
<dbReference type="OrthoDB" id="198787at2759"/>
<evidence type="ECO:0000313" key="5">
    <source>
        <dbReference type="EnsemblFungi" id="EJT76936"/>
    </source>
</evidence>
<dbReference type="PANTHER" id="PTHR12289:SF44">
    <property type="entry name" value="OUTER MEMBRANE PROTEIN (SAM35), PUTATIVE (AFU_ORTHOLOGUE AFUA_1G13180)-RELATED"/>
    <property type="match status" value="1"/>
</dbReference>
<dbReference type="Pfam" id="PF17172">
    <property type="entry name" value="GST_N_4"/>
    <property type="match status" value="1"/>
</dbReference>
<feature type="compositionally biased region" description="Pro residues" evidence="1">
    <location>
        <begin position="1"/>
        <end position="20"/>
    </location>
</feature>
<keyword evidence="6" id="KW-1185">Reference proteome</keyword>
<reference evidence="5" key="4">
    <citation type="journal article" date="2015" name="G3 (Bethesda)">
        <title>Genome sequences of three phytopathogenic species of the Magnaporthaceae family of fungi.</title>
        <authorList>
            <person name="Okagaki L.H."/>
            <person name="Nunes C.C."/>
            <person name="Sailsbery J."/>
            <person name="Clay B."/>
            <person name="Brown D."/>
            <person name="John T."/>
            <person name="Oh Y."/>
            <person name="Young N."/>
            <person name="Fitzgerald M."/>
            <person name="Haas B.J."/>
            <person name="Zeng Q."/>
            <person name="Young S."/>
            <person name="Adiconis X."/>
            <person name="Fan L."/>
            <person name="Levin J.Z."/>
            <person name="Mitchell T.K."/>
            <person name="Okubara P.A."/>
            <person name="Farman M.L."/>
            <person name="Kohn L.M."/>
            <person name="Birren B."/>
            <person name="Ma L.-J."/>
            <person name="Dean R.A."/>
        </authorList>
    </citation>
    <scope>NUCLEOTIDE SEQUENCE</scope>
    <source>
        <strain evidence="5">R3-111a-1</strain>
    </source>
</reference>
<evidence type="ECO:0008006" key="7">
    <source>
        <dbReference type="Google" id="ProtNLM"/>
    </source>
</evidence>
<dbReference type="HOGENOM" id="CLU_055680_0_0_1"/>
<evidence type="ECO:0000259" key="2">
    <source>
        <dbReference type="Pfam" id="PF17171"/>
    </source>
</evidence>
<feature type="domain" description="Thioredoxin-like fold" evidence="3">
    <location>
        <begin position="90"/>
        <end position="126"/>
    </location>
</feature>
<evidence type="ECO:0000259" key="3">
    <source>
        <dbReference type="Pfam" id="PF17172"/>
    </source>
</evidence>
<dbReference type="GeneID" id="20347308"/>
<dbReference type="GO" id="GO:0001401">
    <property type="term" value="C:SAM complex"/>
    <property type="evidence" value="ECO:0007669"/>
    <property type="project" value="TreeGrafter"/>
</dbReference>
<dbReference type="GO" id="GO:0007005">
    <property type="term" value="P:mitochondrion organization"/>
    <property type="evidence" value="ECO:0007669"/>
    <property type="project" value="TreeGrafter"/>
</dbReference>
<gene>
    <name evidence="5" type="primary">20347308</name>
    <name evidence="4" type="ORF">GGTG_06850</name>
</gene>
<dbReference type="PANTHER" id="PTHR12289">
    <property type="entry name" value="METAXIN RELATED"/>
    <property type="match status" value="1"/>
</dbReference>
<dbReference type="STRING" id="644352.J3P003"/>
<reference evidence="5" key="5">
    <citation type="submission" date="2018-04" db="UniProtKB">
        <authorList>
            <consortium name="EnsemblFungi"/>
        </authorList>
    </citation>
    <scope>IDENTIFICATION</scope>
    <source>
        <strain evidence="5">R3-111a-1</strain>
    </source>
</reference>
<dbReference type="Pfam" id="PF17171">
    <property type="entry name" value="GST_C_6"/>
    <property type="match status" value="1"/>
</dbReference>
<dbReference type="eggNOG" id="KOG3028">
    <property type="taxonomic scope" value="Eukaryota"/>
</dbReference>